<dbReference type="SUPFAM" id="SSF46689">
    <property type="entry name" value="Homeodomain-like"/>
    <property type="match status" value="1"/>
</dbReference>
<proteinExistence type="predicted"/>
<dbReference type="PROSITE" id="PS50977">
    <property type="entry name" value="HTH_TETR_2"/>
    <property type="match status" value="1"/>
</dbReference>
<dbReference type="PANTHER" id="PTHR30055:SF238">
    <property type="entry name" value="MYCOFACTOCIN BIOSYNTHESIS TRANSCRIPTIONAL REGULATOR MFTR-RELATED"/>
    <property type="match status" value="1"/>
</dbReference>
<keyword evidence="7" id="KW-1185">Reference proteome</keyword>
<name>A0A5B7WZI5_9MICC</name>
<reference evidence="6 7" key="1">
    <citation type="submission" date="2018-12" db="EMBL/GenBank/DDBJ databases">
        <title>Complete Genome Sequence of Glutamicibacter creatinolyticus strain LGCM259,isolated from an abscess of a 12-year-old mare in Italy.</title>
        <authorList>
            <person name="Santos R.G."/>
            <person name="Silva A.L."/>
            <person name="Seyffert N."/>
            <person name="Castro T.L.P."/>
            <person name="Attili A.R."/>
            <person name="Rifici C."/>
            <person name="Mazzullo G."/>
            <person name="Brenig B."/>
            <person name="Venanzi F."/>
            <person name="Azevedo V."/>
        </authorList>
    </citation>
    <scope>NUCLEOTIDE SEQUENCE [LARGE SCALE GENOMIC DNA]</scope>
    <source>
        <strain evidence="6 7">LGCM 259</strain>
    </source>
</reference>
<dbReference type="EMBL" id="CP034412">
    <property type="protein sequence ID" value="QCY48603.1"/>
    <property type="molecule type" value="Genomic_DNA"/>
</dbReference>
<organism evidence="6 7">
    <name type="scientific">Glutamicibacter creatinolyticus</name>
    <dbReference type="NCBI Taxonomy" id="162496"/>
    <lineage>
        <taxon>Bacteria</taxon>
        <taxon>Bacillati</taxon>
        <taxon>Actinomycetota</taxon>
        <taxon>Actinomycetes</taxon>
        <taxon>Micrococcales</taxon>
        <taxon>Micrococcaceae</taxon>
        <taxon>Glutamicibacter</taxon>
    </lineage>
</organism>
<dbReference type="RefSeq" id="WP_054821082.1">
    <property type="nucleotide sequence ID" value="NZ_CP034412.1"/>
</dbReference>
<protein>
    <recommendedName>
        <fullName evidence="5">HTH tetR-type domain-containing protein</fullName>
    </recommendedName>
</protein>
<evidence type="ECO:0000256" key="1">
    <source>
        <dbReference type="ARBA" id="ARBA00023015"/>
    </source>
</evidence>
<dbReference type="GO" id="GO:0003700">
    <property type="term" value="F:DNA-binding transcription factor activity"/>
    <property type="evidence" value="ECO:0007669"/>
    <property type="project" value="TreeGrafter"/>
</dbReference>
<keyword evidence="1" id="KW-0805">Transcription regulation</keyword>
<dbReference type="Proteomes" id="UP000307000">
    <property type="component" value="Chromosome"/>
</dbReference>
<accession>A0A5B7WZI5</accession>
<dbReference type="PANTHER" id="PTHR30055">
    <property type="entry name" value="HTH-TYPE TRANSCRIPTIONAL REGULATOR RUTR"/>
    <property type="match status" value="1"/>
</dbReference>
<dbReference type="InterPro" id="IPR050109">
    <property type="entry name" value="HTH-type_TetR-like_transc_reg"/>
</dbReference>
<keyword evidence="2 4" id="KW-0238">DNA-binding</keyword>
<dbReference type="Pfam" id="PF00440">
    <property type="entry name" value="TetR_N"/>
    <property type="match status" value="1"/>
</dbReference>
<evidence type="ECO:0000313" key="6">
    <source>
        <dbReference type="EMBL" id="QCY48603.1"/>
    </source>
</evidence>
<evidence type="ECO:0000259" key="5">
    <source>
        <dbReference type="PROSITE" id="PS50977"/>
    </source>
</evidence>
<dbReference type="InterPro" id="IPR009057">
    <property type="entry name" value="Homeodomain-like_sf"/>
</dbReference>
<feature type="DNA-binding region" description="H-T-H motif" evidence="4">
    <location>
        <begin position="35"/>
        <end position="54"/>
    </location>
</feature>
<dbReference type="Gene3D" id="1.10.357.10">
    <property type="entry name" value="Tetracycline Repressor, domain 2"/>
    <property type="match status" value="1"/>
</dbReference>
<dbReference type="AlphaFoldDB" id="A0A5B7WZI5"/>
<sequence length="210" mass="22661">MAQLSRRDRNAREKQERIFRAASELFAERGYGAVTTQEIAKRADVADGTLFRYAASKSELLLMVYNEEFRAALEAGEAHAQQSDRPVEAIMSLLEPALARARQQAENSAVYQRELLFGVAAERYRSEGLALVSRIEKSIAAVIQAAADDRGLVQDPQAIRVASAAIFAAMHLTIARSTTGAHGGADVFADLNDQVSQIVAGVLATLPSGT</sequence>
<evidence type="ECO:0000256" key="4">
    <source>
        <dbReference type="PROSITE-ProRule" id="PRU00335"/>
    </source>
</evidence>
<gene>
    <name evidence="6" type="ORF">GcLGCM259_2897</name>
</gene>
<dbReference type="PRINTS" id="PR00455">
    <property type="entry name" value="HTHTETR"/>
</dbReference>
<evidence type="ECO:0000256" key="2">
    <source>
        <dbReference type="ARBA" id="ARBA00023125"/>
    </source>
</evidence>
<feature type="domain" description="HTH tetR-type" evidence="5">
    <location>
        <begin position="12"/>
        <end position="72"/>
    </location>
</feature>
<evidence type="ECO:0000256" key="3">
    <source>
        <dbReference type="ARBA" id="ARBA00023163"/>
    </source>
</evidence>
<keyword evidence="3" id="KW-0804">Transcription</keyword>
<dbReference type="KEGG" id="gcr:GcLGCM259_2897"/>
<dbReference type="InterPro" id="IPR001647">
    <property type="entry name" value="HTH_TetR"/>
</dbReference>
<evidence type="ECO:0000313" key="7">
    <source>
        <dbReference type="Proteomes" id="UP000307000"/>
    </source>
</evidence>
<dbReference type="GO" id="GO:0000976">
    <property type="term" value="F:transcription cis-regulatory region binding"/>
    <property type="evidence" value="ECO:0007669"/>
    <property type="project" value="TreeGrafter"/>
</dbReference>